<name>A0A1H7LPT0_RUMAL</name>
<dbReference type="InterPro" id="IPR043128">
    <property type="entry name" value="Rev_trsase/Diguanyl_cyclase"/>
</dbReference>
<dbReference type="Gene3D" id="3.40.50.2300">
    <property type="match status" value="2"/>
</dbReference>
<organism evidence="5 6">
    <name type="scientific">Ruminococcus albus</name>
    <dbReference type="NCBI Taxonomy" id="1264"/>
    <lineage>
        <taxon>Bacteria</taxon>
        <taxon>Bacillati</taxon>
        <taxon>Bacillota</taxon>
        <taxon>Clostridia</taxon>
        <taxon>Eubacteriales</taxon>
        <taxon>Oscillospiraceae</taxon>
        <taxon>Ruminococcus</taxon>
    </lineage>
</organism>
<evidence type="ECO:0000256" key="2">
    <source>
        <dbReference type="ARBA" id="ARBA00023125"/>
    </source>
</evidence>
<dbReference type="InterPro" id="IPR046335">
    <property type="entry name" value="LacI/GalR-like_sensor"/>
</dbReference>
<protein>
    <submittedName>
        <fullName evidence="5">Diguanylate cyclase (GGDEF) domain-containing protein</fullName>
    </submittedName>
</protein>
<dbReference type="PANTHER" id="PTHR30146:SF109">
    <property type="entry name" value="HTH-TYPE TRANSCRIPTIONAL REGULATOR GALS"/>
    <property type="match status" value="1"/>
</dbReference>
<dbReference type="Pfam" id="PF13377">
    <property type="entry name" value="Peripla_BP_3"/>
    <property type="match status" value="1"/>
</dbReference>
<evidence type="ECO:0000256" key="1">
    <source>
        <dbReference type="ARBA" id="ARBA00023015"/>
    </source>
</evidence>
<gene>
    <name evidence="5" type="ORF">SAMN05216469_109107</name>
</gene>
<keyword evidence="1" id="KW-0805">Transcription regulation</keyword>
<accession>A0A1H7LPT0</accession>
<dbReference type="InterPro" id="IPR029787">
    <property type="entry name" value="Nucleotide_cyclase"/>
</dbReference>
<feature type="domain" description="GGDEF" evidence="4">
    <location>
        <begin position="514"/>
        <end position="645"/>
    </location>
</feature>
<evidence type="ECO:0000313" key="5">
    <source>
        <dbReference type="EMBL" id="SEL00896.1"/>
    </source>
</evidence>
<keyword evidence="2" id="KW-0238">DNA-binding</keyword>
<dbReference type="GO" id="GO:0003700">
    <property type="term" value="F:DNA-binding transcription factor activity"/>
    <property type="evidence" value="ECO:0007669"/>
    <property type="project" value="TreeGrafter"/>
</dbReference>
<dbReference type="CDD" id="cd06267">
    <property type="entry name" value="PBP1_LacI_sugar_binding-like"/>
    <property type="match status" value="1"/>
</dbReference>
<dbReference type="PANTHER" id="PTHR30146">
    <property type="entry name" value="LACI-RELATED TRANSCRIPTIONAL REPRESSOR"/>
    <property type="match status" value="1"/>
</dbReference>
<reference evidence="5 6" key="1">
    <citation type="submission" date="2016-10" db="EMBL/GenBank/DDBJ databases">
        <authorList>
            <person name="de Groot N.N."/>
        </authorList>
    </citation>
    <scope>NUCLEOTIDE SEQUENCE [LARGE SCALE GENOMIC DNA]</scope>
    <source>
        <strain evidence="5 6">KH2T6</strain>
    </source>
</reference>
<evidence type="ECO:0000259" key="4">
    <source>
        <dbReference type="PROSITE" id="PS50887"/>
    </source>
</evidence>
<proteinExistence type="predicted"/>
<dbReference type="InterPro" id="IPR028082">
    <property type="entry name" value="Peripla_BP_I"/>
</dbReference>
<dbReference type="SUPFAM" id="SSF55073">
    <property type="entry name" value="Nucleotide cyclase"/>
    <property type="match status" value="1"/>
</dbReference>
<dbReference type="AlphaFoldDB" id="A0A1H7LPT0"/>
<dbReference type="NCBIfam" id="TIGR00254">
    <property type="entry name" value="GGDEF"/>
    <property type="match status" value="1"/>
</dbReference>
<dbReference type="CDD" id="cd01949">
    <property type="entry name" value="GGDEF"/>
    <property type="match status" value="1"/>
</dbReference>
<evidence type="ECO:0000313" key="6">
    <source>
        <dbReference type="Proteomes" id="UP000186015"/>
    </source>
</evidence>
<dbReference type="Proteomes" id="UP000186015">
    <property type="component" value="Unassembled WGS sequence"/>
</dbReference>
<dbReference type="Gene3D" id="3.30.70.270">
    <property type="match status" value="1"/>
</dbReference>
<sequence length="645" mass="73210">MEKRKTICLITGMPETMHVRRVAKGVFGQCDKYGYNVAVFASMSHFLFFIEEHAKGENNIYSLPNFKLFDGVIIDTVTLSSDSTGKVIETVSRRIKECGDIPVVSLGMPYGDYHTISGYNEDILREMCRHVVNVHGKRDICILTGMKGHPEAEERLAVFVDELEKLGIELDEDHKIYGDFWYNSGIALAKEIVEGKRPMYEAVITAGDYMGLGLIEELTRHGIRVPEDMIVLGFDATDEAMLSEITLTSFETNYTKTAADAVDYLRQKIEPDGDIEPFVPDIRNLCHKGMSCGCQPDITRSARTFRDSLYYVYHNYSSEDTYNNIDIGMLMESYASETLTASATPEECLKNIFGKIYLLLPFVNFRLCLREDWLSYDKYLKEGYPDKMLVAVADSTVGGLKFANADDAFTIDTSEMIPELNEYTEKPCVFYFAAVHFGDNTLGYAVLQRELSDRHLLNLVFRNWLRLVNNSLEMARAKNRYVQLSIVDNMTGLYNRRGMYEKFSDMLKHTNEGDRLMICVIDMDGLKYINDTFGHSEGDEAIITMSRAIKKLCGDKEVSVRAGGDEFVIVGLGAYNDDEPKKRTEHLADILEKVNSGLDKPYQLNASIGCVLSDENSFEFEKLLTKADEAMYRCKSSRRKNRTTH</sequence>
<keyword evidence="3" id="KW-0804">Transcription</keyword>
<dbReference type="OrthoDB" id="56125at2"/>
<dbReference type="SUPFAM" id="SSF53822">
    <property type="entry name" value="Periplasmic binding protein-like I"/>
    <property type="match status" value="1"/>
</dbReference>
<dbReference type="GO" id="GO:0000976">
    <property type="term" value="F:transcription cis-regulatory region binding"/>
    <property type="evidence" value="ECO:0007669"/>
    <property type="project" value="TreeGrafter"/>
</dbReference>
<dbReference type="InterPro" id="IPR000160">
    <property type="entry name" value="GGDEF_dom"/>
</dbReference>
<dbReference type="SMART" id="SM00267">
    <property type="entry name" value="GGDEF"/>
    <property type="match status" value="1"/>
</dbReference>
<dbReference type="PROSITE" id="PS50887">
    <property type="entry name" value="GGDEF"/>
    <property type="match status" value="1"/>
</dbReference>
<dbReference type="Pfam" id="PF00990">
    <property type="entry name" value="GGDEF"/>
    <property type="match status" value="1"/>
</dbReference>
<dbReference type="EMBL" id="FOAT01000009">
    <property type="protein sequence ID" value="SEL00896.1"/>
    <property type="molecule type" value="Genomic_DNA"/>
</dbReference>
<dbReference type="RefSeq" id="WP_074833828.1">
    <property type="nucleotide sequence ID" value="NZ_FOAT01000009.1"/>
</dbReference>
<evidence type="ECO:0000256" key="3">
    <source>
        <dbReference type="ARBA" id="ARBA00023163"/>
    </source>
</evidence>